<reference evidence="4 5" key="1">
    <citation type="submission" date="2020-08" db="EMBL/GenBank/DDBJ databases">
        <title>novel species in genus Corynebacterium.</title>
        <authorList>
            <person name="Zhang G."/>
        </authorList>
    </citation>
    <scope>NUCLEOTIDE SEQUENCE [LARGE SCALE GENOMIC DNA]</scope>
    <source>
        <strain evidence="3">Zg-917</strain>
        <strain evidence="4 5">zg-917</strain>
    </source>
</reference>
<keyword evidence="1" id="KW-0812">Transmembrane</keyword>
<evidence type="ECO:0000313" key="5">
    <source>
        <dbReference type="Proteomes" id="UP000642876"/>
    </source>
</evidence>
<keyword evidence="1" id="KW-1133">Transmembrane helix</keyword>
<evidence type="ECO:0000313" key="2">
    <source>
        <dbReference type="EMBL" id="MBC3178227.1"/>
    </source>
</evidence>
<dbReference type="KEGG" id="cluj:IAU68_10520"/>
<evidence type="ECO:0000256" key="1">
    <source>
        <dbReference type="SAM" id="Phobius"/>
    </source>
</evidence>
<sequence length="69" mass="6830">MSHRVNLLPEPLRQHAASPVVASAVVGIVLGVVGVLGIAAASGQSTVPEDTAVAADDAVLGGPEYGSRK</sequence>
<protein>
    <submittedName>
        <fullName evidence="3">DUF2613 domain-containing protein</fullName>
    </submittedName>
</protein>
<proteinExistence type="predicted"/>
<dbReference type="EMBL" id="JACMYE010000002">
    <property type="protein sequence ID" value="MBC3178227.1"/>
    <property type="molecule type" value="Genomic_DNA"/>
</dbReference>
<gene>
    <name evidence="2" type="ORF">H7348_02675</name>
    <name evidence="3" type="ORF">IAU68_10520</name>
</gene>
<organism evidence="3 4">
    <name type="scientific">Corynebacterium lujinxingii</name>
    <dbReference type="NCBI Taxonomy" id="2763010"/>
    <lineage>
        <taxon>Bacteria</taxon>
        <taxon>Bacillati</taxon>
        <taxon>Actinomycetota</taxon>
        <taxon>Actinomycetes</taxon>
        <taxon>Mycobacteriales</taxon>
        <taxon>Corynebacteriaceae</taxon>
        <taxon>Corynebacterium</taxon>
    </lineage>
</organism>
<dbReference type="AlphaFoldDB" id="A0A7H0JYF3"/>
<accession>A0A7H0JYF3</accession>
<dbReference type="Proteomes" id="UP000516235">
    <property type="component" value="Chromosome"/>
</dbReference>
<keyword evidence="1" id="KW-0472">Membrane</keyword>
<dbReference type="InterPro" id="IPR022566">
    <property type="entry name" value="DUF2613"/>
</dbReference>
<keyword evidence="5" id="KW-1185">Reference proteome</keyword>
<feature type="transmembrane region" description="Helical" evidence="1">
    <location>
        <begin position="20"/>
        <end position="41"/>
    </location>
</feature>
<dbReference type="RefSeq" id="WP_171193835.1">
    <property type="nucleotide sequence ID" value="NZ_CP061032.1"/>
</dbReference>
<dbReference type="Proteomes" id="UP000642876">
    <property type="component" value="Unassembled WGS sequence"/>
</dbReference>
<dbReference type="EMBL" id="CP061032">
    <property type="protein sequence ID" value="QNP90069.1"/>
    <property type="molecule type" value="Genomic_DNA"/>
</dbReference>
<evidence type="ECO:0000313" key="3">
    <source>
        <dbReference type="EMBL" id="QNP90069.1"/>
    </source>
</evidence>
<evidence type="ECO:0000313" key="4">
    <source>
        <dbReference type="Proteomes" id="UP000516235"/>
    </source>
</evidence>
<name>A0A7H0JYF3_9CORY</name>
<dbReference type="Pfam" id="PF11021">
    <property type="entry name" value="DUF2613"/>
    <property type="match status" value="1"/>
</dbReference>